<reference evidence="1 2" key="1">
    <citation type="submission" date="2006-10" db="EMBL/GenBank/DDBJ databases">
        <title>Complete sequence of Syntrophobacter fumaroxidans MPOB.</title>
        <authorList>
            <consortium name="US DOE Joint Genome Institute"/>
            <person name="Copeland A."/>
            <person name="Lucas S."/>
            <person name="Lapidus A."/>
            <person name="Barry K."/>
            <person name="Detter J.C."/>
            <person name="Glavina del Rio T."/>
            <person name="Hammon N."/>
            <person name="Israni S."/>
            <person name="Pitluck S."/>
            <person name="Goltsman E.G."/>
            <person name="Martinez M."/>
            <person name="Schmutz J."/>
            <person name="Larimer F."/>
            <person name="Land M."/>
            <person name="Hauser L."/>
            <person name="Kyrpides N."/>
            <person name="Kim E."/>
            <person name="Boone D.R."/>
            <person name="Brockman F."/>
            <person name="Culley D."/>
            <person name="Ferry J."/>
            <person name="Gunsalus R."/>
            <person name="McInerney M.J."/>
            <person name="Morrison M."/>
            <person name="Plugge C."/>
            <person name="Rohlin L."/>
            <person name="Scholten J."/>
            <person name="Sieber J."/>
            <person name="Stams A.J.M."/>
            <person name="Worm P."/>
            <person name="Henstra A.M."/>
            <person name="Richardson P."/>
        </authorList>
    </citation>
    <scope>NUCLEOTIDE SEQUENCE [LARGE SCALE GENOMIC DNA]</scope>
    <source>
        <strain evidence="2">DSM 10017 / MPOB</strain>
    </source>
</reference>
<dbReference type="EMBL" id="CP000478">
    <property type="protein sequence ID" value="ABK19564.1"/>
    <property type="molecule type" value="Genomic_DNA"/>
</dbReference>
<dbReference type="AlphaFoldDB" id="A0LQ62"/>
<dbReference type="InParanoid" id="A0LQ62"/>
<proteinExistence type="predicted"/>
<protein>
    <submittedName>
        <fullName evidence="1">Uncharacterized protein</fullName>
    </submittedName>
</protein>
<name>A0LQ62_SYNFM</name>
<dbReference type="Proteomes" id="UP000001784">
    <property type="component" value="Chromosome"/>
</dbReference>
<sequence length="98" mass="10850">MKTPRTEGTFMQMRSDRVPCRRSPASGVFRRTFRKTGHRIRIPGFAGTTAHVHPAPVCPRLMAVHRNDPPSAGDGGEPAAQQVRFRSSHLGAWDGSRM</sequence>
<gene>
    <name evidence="1" type="ordered locus">Sfum_3895</name>
</gene>
<dbReference type="HOGENOM" id="CLU_2332633_0_0_7"/>
<organism evidence="1 2">
    <name type="scientific">Syntrophobacter fumaroxidans (strain DSM 10017 / MPOB)</name>
    <dbReference type="NCBI Taxonomy" id="335543"/>
    <lineage>
        <taxon>Bacteria</taxon>
        <taxon>Pseudomonadati</taxon>
        <taxon>Thermodesulfobacteriota</taxon>
        <taxon>Syntrophobacteria</taxon>
        <taxon>Syntrophobacterales</taxon>
        <taxon>Syntrophobacteraceae</taxon>
        <taxon>Syntrophobacter</taxon>
    </lineage>
</organism>
<accession>A0LQ62</accession>
<evidence type="ECO:0000313" key="1">
    <source>
        <dbReference type="EMBL" id="ABK19564.1"/>
    </source>
</evidence>
<keyword evidence="2" id="KW-1185">Reference proteome</keyword>
<dbReference type="KEGG" id="sfu:Sfum_3895"/>
<evidence type="ECO:0000313" key="2">
    <source>
        <dbReference type="Proteomes" id="UP000001784"/>
    </source>
</evidence>